<sequence>MPSCLAMETNEKSRRIIIGDRRRTDGEDQEGKANGMSQRKGRNRRRKNELAIIT</sequence>
<dbReference type="EMBL" id="CACRZD030000189">
    <property type="protein sequence ID" value="CAA6674970.1"/>
    <property type="molecule type" value="Genomic_DNA"/>
</dbReference>
<reference evidence="3" key="1">
    <citation type="journal article" date="2020" name="Sci. Rep.">
        <title>Chromosome-scale genome assembly for the duckweed Spirodela intermedia, integrating cytogenetic maps, PacBio and Oxford Nanopore libraries.</title>
        <authorList>
            <person name="Hoang P.T.N."/>
            <person name="Fiebig A."/>
            <person name="Novak P."/>
            <person name="Macas J."/>
            <person name="Cao H.X."/>
            <person name="Stepanenko A."/>
            <person name="Chen G."/>
            <person name="Borisjuk N."/>
            <person name="Scholz U."/>
            <person name="Schubert I."/>
        </authorList>
    </citation>
    <scope>NUCLEOTIDE SEQUENCE [LARGE SCALE GENOMIC DNA]</scope>
</reference>
<evidence type="ECO:0000256" key="1">
    <source>
        <dbReference type="SAM" id="MobiDB-lite"/>
    </source>
</evidence>
<feature type="compositionally biased region" description="Basic and acidic residues" evidence="1">
    <location>
        <begin position="9"/>
        <end position="31"/>
    </location>
</feature>
<gene>
    <name evidence="2" type="ORF">SI7747_UN021328</name>
</gene>
<name>A0ABN7EB94_SPIIN</name>
<feature type="region of interest" description="Disordered" evidence="1">
    <location>
        <begin position="1"/>
        <end position="54"/>
    </location>
</feature>
<evidence type="ECO:0000313" key="2">
    <source>
        <dbReference type="EMBL" id="CAA6674970.1"/>
    </source>
</evidence>
<evidence type="ECO:0000313" key="3">
    <source>
        <dbReference type="Proteomes" id="UP001189122"/>
    </source>
</evidence>
<keyword evidence="3" id="KW-1185">Reference proteome</keyword>
<comment type="caution">
    <text evidence="2">The sequence shown here is derived from an EMBL/GenBank/DDBJ whole genome shotgun (WGS) entry which is preliminary data.</text>
</comment>
<organism evidence="2 3">
    <name type="scientific">Spirodela intermedia</name>
    <name type="common">Intermediate duckweed</name>
    <dbReference type="NCBI Taxonomy" id="51605"/>
    <lineage>
        <taxon>Eukaryota</taxon>
        <taxon>Viridiplantae</taxon>
        <taxon>Streptophyta</taxon>
        <taxon>Embryophyta</taxon>
        <taxon>Tracheophyta</taxon>
        <taxon>Spermatophyta</taxon>
        <taxon>Magnoliopsida</taxon>
        <taxon>Liliopsida</taxon>
        <taxon>Araceae</taxon>
        <taxon>Lemnoideae</taxon>
        <taxon>Spirodela</taxon>
    </lineage>
</organism>
<proteinExistence type="predicted"/>
<protein>
    <submittedName>
        <fullName evidence="2">Uncharacterized protein</fullName>
    </submittedName>
</protein>
<dbReference type="Proteomes" id="UP001189122">
    <property type="component" value="Unassembled WGS sequence"/>
</dbReference>
<accession>A0ABN7EB94</accession>